<dbReference type="PROSITE" id="PS00134">
    <property type="entry name" value="TRYPSIN_HIS"/>
    <property type="match status" value="1"/>
</dbReference>
<dbReference type="InterPro" id="IPR043504">
    <property type="entry name" value="Peptidase_S1_PA_chymotrypsin"/>
</dbReference>
<dbReference type="KEGG" id="nhy:JQS43_18435"/>
<organism evidence="2 3">
    <name type="scientific">Natronosporangium hydrolyticum</name>
    <dbReference type="NCBI Taxonomy" id="2811111"/>
    <lineage>
        <taxon>Bacteria</taxon>
        <taxon>Bacillati</taxon>
        <taxon>Actinomycetota</taxon>
        <taxon>Actinomycetes</taxon>
        <taxon>Micromonosporales</taxon>
        <taxon>Micromonosporaceae</taxon>
        <taxon>Natronosporangium</taxon>
    </lineage>
</organism>
<keyword evidence="3" id="KW-1185">Reference proteome</keyword>
<keyword evidence="1" id="KW-0732">Signal</keyword>
<dbReference type="SUPFAM" id="SSF50494">
    <property type="entry name" value="Trypsin-like serine proteases"/>
    <property type="match status" value="1"/>
</dbReference>
<gene>
    <name evidence="2" type="ORF">JQS43_18435</name>
</gene>
<feature type="chain" id="PRO_5034264804" description="Serine protease" evidence="1">
    <location>
        <begin position="29"/>
        <end position="392"/>
    </location>
</feature>
<dbReference type="GO" id="GO:0004252">
    <property type="term" value="F:serine-type endopeptidase activity"/>
    <property type="evidence" value="ECO:0007669"/>
    <property type="project" value="InterPro"/>
</dbReference>
<sequence>MTATRSWTALGAVAALTLAIAAATPAHAAPNHPAPALPSTSAETAPMPAGADLVAARALDRSLAEAADRLTDLAADSGALGAFYDPARPALVLLLPADQPAGPVPATAAGFPVEVANSSLTAPTLAQFTEDVAARDFHPDAGRYAYGAYLDLARDVLVLGTNAPPAVVRPLATRYPAPLELRFGDDPGRGRGSDFPPFWGGASITSGGAICSSGFTVQTGGVRYMLTAGHCFGSGRPVTSTVSGHTWGTFHPHANLPDPDLAVIAGSSYQGAIYIGAVDSTAGAAVSSFGDPVIGFSNYCFSGQTSGEVCGHTAVSTTGVLCDPLGCTEDLVVSDGTRVQPGDSGSPWYTLSVGNQYPVHIRGLTVGVIAGQSYWHSYGTVADHAVAGVPYP</sequence>
<dbReference type="EMBL" id="CP070499">
    <property type="protein sequence ID" value="QSB13552.1"/>
    <property type="molecule type" value="Genomic_DNA"/>
</dbReference>
<feature type="signal peptide" evidence="1">
    <location>
        <begin position="1"/>
        <end position="28"/>
    </location>
</feature>
<reference evidence="2" key="1">
    <citation type="submission" date="2021-02" db="EMBL/GenBank/DDBJ databases">
        <title>Natrosporangium hydrolyticum gen. nov., sp. nov, a haloalkaliphilic actinobacterium from a soda solonchak soil.</title>
        <authorList>
            <person name="Sorokin D.Y."/>
            <person name="Khijniak T.V."/>
            <person name="Zakharycheva A.P."/>
            <person name="Boueva O.V."/>
            <person name="Ariskina E.V."/>
            <person name="Hahnke R.L."/>
            <person name="Bunk B."/>
            <person name="Sproer C."/>
            <person name="Schumann P."/>
            <person name="Evtushenko L.I."/>
            <person name="Kublanov I.V."/>
        </authorList>
    </citation>
    <scope>NUCLEOTIDE SEQUENCE</scope>
    <source>
        <strain evidence="2">DSM 106523</strain>
    </source>
</reference>
<evidence type="ECO:0000256" key="1">
    <source>
        <dbReference type="SAM" id="SignalP"/>
    </source>
</evidence>
<dbReference type="RefSeq" id="WP_239675646.1">
    <property type="nucleotide sequence ID" value="NZ_CP070499.1"/>
</dbReference>
<name>A0A895YBD9_9ACTN</name>
<evidence type="ECO:0000313" key="3">
    <source>
        <dbReference type="Proteomes" id="UP000662857"/>
    </source>
</evidence>
<dbReference type="AlphaFoldDB" id="A0A895YBD9"/>
<dbReference type="Proteomes" id="UP000662857">
    <property type="component" value="Chromosome"/>
</dbReference>
<protein>
    <recommendedName>
        <fullName evidence="4">Serine protease</fullName>
    </recommendedName>
</protein>
<proteinExistence type="predicted"/>
<dbReference type="InterPro" id="IPR018114">
    <property type="entry name" value="TRYPSIN_HIS"/>
</dbReference>
<evidence type="ECO:0008006" key="4">
    <source>
        <dbReference type="Google" id="ProtNLM"/>
    </source>
</evidence>
<dbReference type="InterPro" id="IPR009003">
    <property type="entry name" value="Peptidase_S1_PA"/>
</dbReference>
<accession>A0A895YBD9</accession>
<dbReference type="GO" id="GO:0006508">
    <property type="term" value="P:proteolysis"/>
    <property type="evidence" value="ECO:0007669"/>
    <property type="project" value="InterPro"/>
</dbReference>
<dbReference type="Gene3D" id="2.40.10.10">
    <property type="entry name" value="Trypsin-like serine proteases"/>
    <property type="match status" value="2"/>
</dbReference>
<evidence type="ECO:0000313" key="2">
    <source>
        <dbReference type="EMBL" id="QSB13552.1"/>
    </source>
</evidence>